<keyword evidence="4" id="KW-0548">Nucleotidyltransferase</keyword>
<dbReference type="PIRSF" id="PIRSF000774">
    <property type="entry name" value="RpoN"/>
    <property type="match status" value="1"/>
</dbReference>
<dbReference type="InterPro" id="IPR038709">
    <property type="entry name" value="RpoN_core-bd_sf"/>
</dbReference>
<dbReference type="PANTHER" id="PTHR32248:SF4">
    <property type="entry name" value="RNA POLYMERASE SIGMA-54 FACTOR"/>
    <property type="match status" value="1"/>
</dbReference>
<evidence type="ECO:0000256" key="3">
    <source>
        <dbReference type="ARBA" id="ARBA00022679"/>
    </source>
</evidence>
<evidence type="ECO:0000259" key="9">
    <source>
        <dbReference type="Pfam" id="PF04552"/>
    </source>
</evidence>
<dbReference type="Pfam" id="PF04963">
    <property type="entry name" value="Sigma54_CBD"/>
    <property type="match status" value="1"/>
</dbReference>
<dbReference type="InterPro" id="IPR007046">
    <property type="entry name" value="RNA_pol_sigma_54_core-bd"/>
</dbReference>
<keyword evidence="2" id="KW-0240">DNA-directed RNA polymerase</keyword>
<keyword evidence="8" id="KW-0804">Transcription</keyword>
<dbReference type="EMBL" id="DROK01000060">
    <property type="protein sequence ID" value="HHI96626.1"/>
    <property type="molecule type" value="Genomic_DNA"/>
</dbReference>
<keyword evidence="6" id="KW-0731">Sigma factor</keyword>
<dbReference type="Pfam" id="PF04552">
    <property type="entry name" value="Sigma54_DBD"/>
    <property type="match status" value="1"/>
</dbReference>
<dbReference type="GO" id="GO:0016987">
    <property type="term" value="F:sigma factor activity"/>
    <property type="evidence" value="ECO:0007669"/>
    <property type="project" value="UniProtKB-KW"/>
</dbReference>
<dbReference type="NCBIfam" id="NF009118">
    <property type="entry name" value="PRK12469.1"/>
    <property type="match status" value="1"/>
</dbReference>
<dbReference type="PROSITE" id="PS00717">
    <property type="entry name" value="SIGMA54_1"/>
    <property type="match status" value="1"/>
</dbReference>
<evidence type="ECO:0000256" key="4">
    <source>
        <dbReference type="ARBA" id="ARBA00022695"/>
    </source>
</evidence>
<dbReference type="InterPro" id="IPR007634">
    <property type="entry name" value="RNA_pol_sigma_54_DNA-bd"/>
</dbReference>
<dbReference type="PRINTS" id="PR00045">
    <property type="entry name" value="SIGMA54FCT"/>
</dbReference>
<dbReference type="PANTHER" id="PTHR32248">
    <property type="entry name" value="RNA POLYMERASE SIGMA-54 FACTOR"/>
    <property type="match status" value="1"/>
</dbReference>
<protein>
    <submittedName>
        <fullName evidence="11">RNA polymerase sigma-54 factor</fullName>
    </submittedName>
</protein>
<proteinExistence type="inferred from homology"/>
<dbReference type="NCBIfam" id="TIGR02395">
    <property type="entry name" value="rpoN_sigma"/>
    <property type="match status" value="1"/>
</dbReference>
<dbReference type="GO" id="GO:0006352">
    <property type="term" value="P:DNA-templated transcription initiation"/>
    <property type="evidence" value="ECO:0007669"/>
    <property type="project" value="InterPro"/>
</dbReference>
<comment type="similarity">
    <text evidence="1">Belongs to the sigma-54 factor family.</text>
</comment>
<reference evidence="11" key="1">
    <citation type="journal article" date="2020" name="mSystems">
        <title>Genome- and Community-Level Interaction Insights into Carbon Utilization and Element Cycling Functions of Hydrothermarchaeota in Hydrothermal Sediment.</title>
        <authorList>
            <person name="Zhou Z."/>
            <person name="Liu Y."/>
            <person name="Xu W."/>
            <person name="Pan J."/>
            <person name="Luo Z.H."/>
            <person name="Li M."/>
        </authorList>
    </citation>
    <scope>NUCLEOTIDE SEQUENCE [LARGE SCALE GENOMIC DNA]</scope>
    <source>
        <strain evidence="11">HyVt-533</strain>
    </source>
</reference>
<evidence type="ECO:0000256" key="5">
    <source>
        <dbReference type="ARBA" id="ARBA00023015"/>
    </source>
</evidence>
<dbReference type="Pfam" id="PF00309">
    <property type="entry name" value="Sigma54_AID"/>
    <property type="match status" value="1"/>
</dbReference>
<evidence type="ECO:0000313" key="11">
    <source>
        <dbReference type="EMBL" id="HHI96626.1"/>
    </source>
</evidence>
<dbReference type="AlphaFoldDB" id="A0A7V5U233"/>
<dbReference type="PROSITE" id="PS00718">
    <property type="entry name" value="SIGMA54_2"/>
    <property type="match status" value="1"/>
</dbReference>
<evidence type="ECO:0000256" key="1">
    <source>
        <dbReference type="ARBA" id="ARBA00008798"/>
    </source>
</evidence>
<dbReference type="GO" id="GO:0001216">
    <property type="term" value="F:DNA-binding transcription activator activity"/>
    <property type="evidence" value="ECO:0007669"/>
    <property type="project" value="InterPro"/>
</dbReference>
<evidence type="ECO:0000259" key="10">
    <source>
        <dbReference type="Pfam" id="PF04963"/>
    </source>
</evidence>
<dbReference type="GO" id="GO:0003677">
    <property type="term" value="F:DNA binding"/>
    <property type="evidence" value="ECO:0007669"/>
    <property type="project" value="UniProtKB-KW"/>
</dbReference>
<feature type="domain" description="RNA polymerase sigma factor 54 DNA-binding" evidence="9">
    <location>
        <begin position="319"/>
        <end position="477"/>
    </location>
</feature>
<keyword evidence="7" id="KW-0238">DNA-binding</keyword>
<keyword evidence="5" id="KW-0805">Transcription regulation</keyword>
<dbReference type="InterPro" id="IPR000394">
    <property type="entry name" value="RNA_pol_sigma_54"/>
</dbReference>
<dbReference type="GO" id="GO:0000428">
    <property type="term" value="C:DNA-directed RNA polymerase complex"/>
    <property type="evidence" value="ECO:0007669"/>
    <property type="project" value="UniProtKB-KW"/>
</dbReference>
<evidence type="ECO:0000256" key="8">
    <source>
        <dbReference type="ARBA" id="ARBA00023163"/>
    </source>
</evidence>
<dbReference type="Gene3D" id="1.10.10.60">
    <property type="entry name" value="Homeodomain-like"/>
    <property type="match status" value="1"/>
</dbReference>
<organism evidence="11">
    <name type="scientific">Thermodesulfatator atlanticus</name>
    <dbReference type="NCBI Taxonomy" id="501497"/>
    <lineage>
        <taxon>Bacteria</taxon>
        <taxon>Pseudomonadati</taxon>
        <taxon>Thermodesulfobacteriota</taxon>
        <taxon>Thermodesulfobacteria</taxon>
        <taxon>Thermodesulfobacteriales</taxon>
        <taxon>Thermodesulfatatoraceae</taxon>
        <taxon>Thermodesulfatator</taxon>
    </lineage>
</organism>
<evidence type="ECO:0000256" key="7">
    <source>
        <dbReference type="ARBA" id="ARBA00023125"/>
    </source>
</evidence>
<feature type="domain" description="RNA polymerase sigma factor 54 core-binding" evidence="10">
    <location>
        <begin position="117"/>
        <end position="304"/>
    </location>
</feature>
<accession>A0A7V5U233</accession>
<comment type="caution">
    <text evidence="11">The sequence shown here is derived from an EMBL/GenBank/DDBJ whole genome shotgun (WGS) entry which is preliminary data.</text>
</comment>
<gene>
    <name evidence="11" type="primary">rpoN</name>
    <name evidence="11" type="ORF">ENJ96_02115</name>
</gene>
<name>A0A7V5U233_9BACT</name>
<evidence type="ECO:0000256" key="2">
    <source>
        <dbReference type="ARBA" id="ARBA00022478"/>
    </source>
</evidence>
<dbReference type="Proteomes" id="UP000886101">
    <property type="component" value="Unassembled WGS sequence"/>
</dbReference>
<keyword evidence="3" id="KW-0808">Transferase</keyword>
<dbReference type="PROSITE" id="PS50044">
    <property type="entry name" value="SIGMA54_3"/>
    <property type="match status" value="1"/>
</dbReference>
<dbReference type="GO" id="GO:0016779">
    <property type="term" value="F:nucleotidyltransferase activity"/>
    <property type="evidence" value="ECO:0007669"/>
    <property type="project" value="UniProtKB-KW"/>
</dbReference>
<dbReference type="Gene3D" id="1.10.10.1330">
    <property type="entry name" value="RNA polymerase sigma-54 factor, core-binding domain"/>
    <property type="match status" value="1"/>
</dbReference>
<evidence type="ECO:0000256" key="6">
    <source>
        <dbReference type="ARBA" id="ARBA00023082"/>
    </source>
</evidence>
<sequence length="482" mass="55180">MALELRQHLKLTQQLVLTPQLQQAIKLLQLNRLELEQVLRQEAETNPVLEQDLVDQQTISFEELTSDNQQPEDGLSLATESPLGAEAVKDFDWEAYFQDNGSAYPSFAFEQKEAIDYERKLTKAENLVSHLLWQLYLSDLTPEEQRIGEYIIGNLDERGYLAVTVEEIAEDLGVEEEKVAFVLRKIQFFDPVGVAARDLKECLLIQLEHLGLKGTLAELLVRDHLKDLELGRYARLAKKFNVSVAEIEAALAVIRGLDPRPARNFTEIEPQYVEPDVLVFKEADEWVVRLNDEGLPRLRISPYYRKLLTDPAVPLAAKQYIQKKLRSATWLIKSIEQRNRTLLKVSESIMRFQRDFLEKGVAGLKPLILRDVALDVGLHESTVSRVTTGKYVDTPHGIFELKFFFSTGYRSSSGEEVATETVKQYIKEIIAQEDPQRPYSDQKIADILKEKYNVKIARRTVAKYRDQLGILPASRRKGKISK</sequence>